<organism evidence="1">
    <name type="scientific">uncultured Rhodospirillales bacterium HF0070_31K06</name>
    <dbReference type="NCBI Taxonomy" id="710786"/>
    <lineage>
        <taxon>Bacteria</taxon>
        <taxon>Pseudomonadati</taxon>
        <taxon>Pseudomonadota</taxon>
        <taxon>Alphaproteobacteria</taxon>
        <taxon>Rhodospirillales</taxon>
        <taxon>environmental samples</taxon>
    </lineage>
</organism>
<evidence type="ECO:0000313" key="1">
    <source>
        <dbReference type="EMBL" id="ADI17436.1"/>
    </source>
</evidence>
<accession>E0XSP5</accession>
<dbReference type="AlphaFoldDB" id="E0XSP5"/>
<reference evidence="1" key="1">
    <citation type="journal article" date="2011" name="Environ. Microbiol.">
        <title>Time-series analyses of Monterey Bay coastal microbial picoplankton using a 'genome proxy' microarray.</title>
        <authorList>
            <person name="Rich V.I."/>
            <person name="Pham V.D."/>
            <person name="Eppley J."/>
            <person name="Shi Y."/>
            <person name="DeLong E.F."/>
        </authorList>
    </citation>
    <scope>NUCLEOTIDE SEQUENCE</scope>
</reference>
<dbReference type="EMBL" id="GU474864">
    <property type="protein sequence ID" value="ADI17436.1"/>
    <property type="molecule type" value="Genomic_DNA"/>
</dbReference>
<protein>
    <submittedName>
        <fullName evidence="1">Uncharacterized protein conserved in bacteria</fullName>
    </submittedName>
</protein>
<dbReference type="Pfam" id="PF06676">
    <property type="entry name" value="DUF1178"/>
    <property type="match status" value="1"/>
</dbReference>
<dbReference type="PIRSF" id="PIRSF032131">
    <property type="entry name" value="UCP032131"/>
    <property type="match status" value="1"/>
</dbReference>
<name>E0XSP5_9PROT</name>
<dbReference type="InterPro" id="IPR009562">
    <property type="entry name" value="DUF1178"/>
</dbReference>
<proteinExistence type="predicted"/>
<sequence>MISFNIRCAKNHVFEAWFSSGAAYDEQAAAGEIVCPVCGDREVQKAPMAPRVNMGKSRKSATTVPSVEVIREVIHEIHRHVQKSTDDVGEDFAEEARRIHYGEAEERGIRGVASDNEIQELADEEIEVYRLPTLPRTDA</sequence>